<keyword evidence="2" id="KW-0812">Transmembrane</keyword>
<dbReference type="InterPro" id="IPR008756">
    <property type="entry name" value="Peptidase_M56"/>
</dbReference>
<organism evidence="4 5">
    <name type="scientific">Chitinophaga oryziterrae</name>
    <dbReference type="NCBI Taxonomy" id="1031224"/>
    <lineage>
        <taxon>Bacteria</taxon>
        <taxon>Pseudomonadati</taxon>
        <taxon>Bacteroidota</taxon>
        <taxon>Chitinophagia</taxon>
        <taxon>Chitinophagales</taxon>
        <taxon>Chitinophagaceae</taxon>
        <taxon>Chitinophaga</taxon>
    </lineage>
</organism>
<dbReference type="CDD" id="cd07341">
    <property type="entry name" value="M56_BlaR1_MecR1_like"/>
    <property type="match status" value="1"/>
</dbReference>
<dbReference type="Pfam" id="PF05569">
    <property type="entry name" value="Peptidase_M56"/>
    <property type="match status" value="1"/>
</dbReference>
<dbReference type="EMBL" id="WRXO01000004">
    <property type="protein sequence ID" value="MVT42065.1"/>
    <property type="molecule type" value="Genomic_DNA"/>
</dbReference>
<dbReference type="AlphaFoldDB" id="A0A6N8J9U7"/>
<keyword evidence="4" id="KW-0482">Metalloprotease</keyword>
<evidence type="ECO:0000256" key="1">
    <source>
        <dbReference type="SAM" id="MobiDB-lite"/>
    </source>
</evidence>
<evidence type="ECO:0000256" key="2">
    <source>
        <dbReference type="SAM" id="Phobius"/>
    </source>
</evidence>
<protein>
    <submittedName>
        <fullName evidence="4">M48 family metalloprotease</fullName>
    </submittedName>
</protein>
<dbReference type="RefSeq" id="WP_157300699.1">
    <property type="nucleotide sequence ID" value="NZ_BAAAZB010000005.1"/>
</dbReference>
<name>A0A6N8J9U7_9BACT</name>
<evidence type="ECO:0000313" key="4">
    <source>
        <dbReference type="EMBL" id="MVT42065.1"/>
    </source>
</evidence>
<dbReference type="Gene3D" id="3.30.2010.10">
    <property type="entry name" value="Metalloproteases ('zincins'), catalytic domain"/>
    <property type="match status" value="1"/>
</dbReference>
<keyword evidence="5" id="KW-1185">Reference proteome</keyword>
<keyword evidence="2" id="KW-1133">Transmembrane helix</keyword>
<feature type="domain" description="Peptidase M56" evidence="3">
    <location>
        <begin position="81"/>
        <end position="286"/>
    </location>
</feature>
<feature type="transmembrane region" description="Helical" evidence="2">
    <location>
        <begin position="103"/>
        <end position="124"/>
    </location>
</feature>
<dbReference type="Proteomes" id="UP000468388">
    <property type="component" value="Unassembled WGS sequence"/>
</dbReference>
<accession>A0A6N8J9U7</accession>
<proteinExistence type="predicted"/>
<gene>
    <name evidence="4" type="ORF">GO495_15850</name>
</gene>
<evidence type="ECO:0000259" key="3">
    <source>
        <dbReference type="Pfam" id="PF05569"/>
    </source>
</evidence>
<feature type="transmembrane region" description="Helical" evidence="2">
    <location>
        <begin position="302"/>
        <end position="321"/>
    </location>
</feature>
<feature type="transmembrane region" description="Helical" evidence="2">
    <location>
        <begin position="12"/>
        <end position="34"/>
    </location>
</feature>
<keyword evidence="4" id="KW-0645">Protease</keyword>
<feature type="region of interest" description="Disordered" evidence="1">
    <location>
        <begin position="379"/>
        <end position="493"/>
    </location>
</feature>
<evidence type="ECO:0000313" key="5">
    <source>
        <dbReference type="Proteomes" id="UP000468388"/>
    </source>
</evidence>
<sequence length="493" mass="57519">MTTDQLVQAFSWTLIHSLWQGLLLSVITGVVLMLTKRSSSAIRYNLILLQLLLFITGCVFTFAWEWQQNQLQTIDFLHLQADNIKQYTQTVISYFSANAPMVLLLWFVLFIARAVKMMGGLVYLRRARYKNIYSPEDFWKDKIVLLCEQLRIKKAVTLFESGYVKMPLIIGHFKPVILIPAGLLAGLPASQVEAVLLHELAHIRRNDYCVNLLQNIMEAIFFFNPGLLWISSLLRDEREHCCDDIALAQTKNKREFIEALISFKEHSNNYAVAFPGKKNHLLQRVSRIIHNKNNTLNPIEKVFFMTGILILAVMVTAAGVMEVRTIVKEEHVVLQEQQPVQKTVKPVVKHKKIKQVKEIKRVEPTDAEEAERDREQAILDQEEALNDQEQAARDKEQFMRDKEQAHQQAIRDKEQAQRDREQAAKDREQAVKDRMQADRDRMQAQRDREQADRDRAQADKDREQARRDIEQAQRDRLRADREREQAMRDKQPQ</sequence>
<dbReference type="GO" id="GO:0006508">
    <property type="term" value="P:proteolysis"/>
    <property type="evidence" value="ECO:0007669"/>
    <property type="project" value="UniProtKB-KW"/>
</dbReference>
<dbReference type="GO" id="GO:0008237">
    <property type="term" value="F:metallopeptidase activity"/>
    <property type="evidence" value="ECO:0007669"/>
    <property type="project" value="UniProtKB-KW"/>
</dbReference>
<dbReference type="OrthoDB" id="15218at2"/>
<dbReference type="PANTHER" id="PTHR34978">
    <property type="entry name" value="POSSIBLE SENSOR-TRANSDUCER PROTEIN BLAR"/>
    <property type="match status" value="1"/>
</dbReference>
<feature type="transmembrane region" description="Helical" evidence="2">
    <location>
        <begin position="46"/>
        <end position="64"/>
    </location>
</feature>
<keyword evidence="2" id="KW-0472">Membrane</keyword>
<feature type="compositionally biased region" description="Basic and acidic residues" evidence="1">
    <location>
        <begin position="390"/>
        <end position="493"/>
    </location>
</feature>
<dbReference type="PANTHER" id="PTHR34978:SF3">
    <property type="entry name" value="SLR0241 PROTEIN"/>
    <property type="match status" value="1"/>
</dbReference>
<dbReference type="InterPro" id="IPR052173">
    <property type="entry name" value="Beta-lactam_resp_regulator"/>
</dbReference>
<comment type="caution">
    <text evidence="4">The sequence shown here is derived from an EMBL/GenBank/DDBJ whole genome shotgun (WGS) entry which is preliminary data.</text>
</comment>
<keyword evidence="4" id="KW-0378">Hydrolase</keyword>
<reference evidence="4 5" key="1">
    <citation type="submission" date="2019-12" db="EMBL/GenBank/DDBJ databases">
        <title>The draft genomic sequence of strain Chitinophaga oryziterrae JCM 16595.</title>
        <authorList>
            <person name="Zhang X."/>
        </authorList>
    </citation>
    <scope>NUCLEOTIDE SEQUENCE [LARGE SCALE GENOMIC DNA]</scope>
    <source>
        <strain evidence="4 5">JCM 16595</strain>
    </source>
</reference>